<dbReference type="PANTHER" id="PTHR34703">
    <property type="entry name" value="ANTIPORTER SUBUNIT MNHG2-RELATED"/>
    <property type="match status" value="1"/>
</dbReference>
<keyword evidence="3" id="KW-1185">Reference proteome</keyword>
<dbReference type="Pfam" id="PF03334">
    <property type="entry name" value="PhaG_MnhG_YufB"/>
    <property type="match status" value="1"/>
</dbReference>
<evidence type="ECO:0000313" key="3">
    <source>
        <dbReference type="Proteomes" id="UP000306196"/>
    </source>
</evidence>
<keyword evidence="1" id="KW-0472">Membrane</keyword>
<comment type="caution">
    <text evidence="2">The sequence shown here is derived from an EMBL/GenBank/DDBJ whole genome shotgun (WGS) entry which is preliminary data.</text>
</comment>
<dbReference type="PANTHER" id="PTHR34703:SF1">
    <property type="entry name" value="ANTIPORTER SUBUNIT MNHG2-RELATED"/>
    <property type="match status" value="1"/>
</dbReference>
<dbReference type="RefSeq" id="WP_138087844.1">
    <property type="nucleotide sequence ID" value="NZ_VAUV01000015.1"/>
</dbReference>
<feature type="transmembrane region" description="Helical" evidence="1">
    <location>
        <begin position="37"/>
        <end position="55"/>
    </location>
</feature>
<feature type="transmembrane region" description="Helical" evidence="1">
    <location>
        <begin position="6"/>
        <end position="25"/>
    </location>
</feature>
<dbReference type="InterPro" id="IPR005133">
    <property type="entry name" value="PhaG_MnhG_YufB"/>
</dbReference>
<sequence length="116" mass="12429">MIEIIASIIALLGALFALVAALGIIRLPDVYTRMHAASKASSFALGLLLLAVIVLHPTLGVIVKSVLSIFFIYLTVPVAAHLIGRAAYLHKVPLDAKTIKDELKGKYSADHQKLDS</sequence>
<name>A0A5R8KA20_9BACT</name>
<proteinExistence type="predicted"/>
<protein>
    <submittedName>
        <fullName evidence="2">Na+/H+ antiporter subunit G</fullName>
    </submittedName>
</protein>
<dbReference type="NCBIfam" id="NF009314">
    <property type="entry name" value="PRK12674.1-2"/>
    <property type="match status" value="1"/>
</dbReference>
<dbReference type="GO" id="GO:0015385">
    <property type="term" value="F:sodium:proton antiporter activity"/>
    <property type="evidence" value="ECO:0007669"/>
    <property type="project" value="TreeGrafter"/>
</dbReference>
<dbReference type="NCBIfam" id="TIGR01300">
    <property type="entry name" value="CPA3_mnhG_phaG"/>
    <property type="match status" value="1"/>
</dbReference>
<gene>
    <name evidence="2" type="ORF">FEM03_18840</name>
</gene>
<organism evidence="2 3">
    <name type="scientific">Phragmitibacter flavus</name>
    <dbReference type="NCBI Taxonomy" id="2576071"/>
    <lineage>
        <taxon>Bacteria</taxon>
        <taxon>Pseudomonadati</taxon>
        <taxon>Verrucomicrobiota</taxon>
        <taxon>Verrucomicrobiia</taxon>
        <taxon>Verrucomicrobiales</taxon>
        <taxon>Verrucomicrobiaceae</taxon>
        <taxon>Phragmitibacter</taxon>
    </lineage>
</organism>
<keyword evidence="1" id="KW-1133">Transmembrane helix</keyword>
<reference evidence="2 3" key="1">
    <citation type="submission" date="2019-05" db="EMBL/GenBank/DDBJ databases">
        <title>Verrucobacter flavum gen. nov., sp. nov. a new member of the family Verrucomicrobiaceae.</title>
        <authorList>
            <person name="Szuroczki S."/>
            <person name="Abbaszade G."/>
            <person name="Szabo A."/>
            <person name="Felfoldi T."/>
            <person name="Schumann P."/>
            <person name="Boka K."/>
            <person name="Keki Z."/>
            <person name="Toumi M."/>
            <person name="Toth E."/>
        </authorList>
    </citation>
    <scope>NUCLEOTIDE SEQUENCE [LARGE SCALE GENOMIC DNA]</scope>
    <source>
        <strain evidence="2 3">MG-N-17</strain>
    </source>
</reference>
<evidence type="ECO:0000256" key="1">
    <source>
        <dbReference type="SAM" id="Phobius"/>
    </source>
</evidence>
<dbReference type="Proteomes" id="UP000306196">
    <property type="component" value="Unassembled WGS sequence"/>
</dbReference>
<keyword evidence="1" id="KW-0812">Transmembrane</keyword>
<evidence type="ECO:0000313" key="2">
    <source>
        <dbReference type="EMBL" id="TLD69158.1"/>
    </source>
</evidence>
<dbReference type="EMBL" id="VAUV01000015">
    <property type="protein sequence ID" value="TLD69158.1"/>
    <property type="molecule type" value="Genomic_DNA"/>
</dbReference>
<dbReference type="AlphaFoldDB" id="A0A5R8KA20"/>
<dbReference type="OrthoDB" id="9806575at2"/>
<feature type="transmembrane region" description="Helical" evidence="1">
    <location>
        <begin position="61"/>
        <end position="83"/>
    </location>
</feature>
<accession>A0A5R8KA20</accession>